<dbReference type="VEuPathDB" id="TriTrypDB:TcCLB.507669.230"/>
<dbReference type="AlphaFoldDB" id="A0A2V2VBR0"/>
<gene>
    <name evidence="2" type="ORF">C4B63_28g32</name>
</gene>
<protein>
    <recommendedName>
        <fullName evidence="4">Transmembrane protein</fullName>
    </recommendedName>
</protein>
<evidence type="ECO:0000313" key="3">
    <source>
        <dbReference type="Proteomes" id="UP000246121"/>
    </source>
</evidence>
<dbReference type="VEuPathDB" id="TriTrypDB:TcYC6_0081000"/>
<keyword evidence="1" id="KW-0732">Signal</keyword>
<feature type="signal peptide" evidence="1">
    <location>
        <begin position="1"/>
        <end position="20"/>
    </location>
</feature>
<evidence type="ECO:0008006" key="4">
    <source>
        <dbReference type="Google" id="ProtNLM"/>
    </source>
</evidence>
<proteinExistence type="predicted"/>
<feature type="chain" id="PRO_5016152426" description="Transmembrane protein" evidence="1">
    <location>
        <begin position="21"/>
        <end position="388"/>
    </location>
</feature>
<evidence type="ECO:0000313" key="2">
    <source>
        <dbReference type="EMBL" id="PWU93967.1"/>
    </source>
</evidence>
<name>A0A2V2VBR0_TRYCR</name>
<dbReference type="VEuPathDB" id="TriTrypDB:TCDM_00899"/>
<dbReference type="VEuPathDB" id="TriTrypDB:C4B63_28g32"/>
<comment type="caution">
    <text evidence="2">The sequence shown here is derived from an EMBL/GenBank/DDBJ whole genome shotgun (WGS) entry which is preliminary data.</text>
</comment>
<dbReference type="VEuPathDB" id="TriTrypDB:TcCL_NonESM02231"/>
<dbReference type="VEuPathDB" id="TriTrypDB:TcBrA4_0008430"/>
<reference evidence="2 3" key="1">
    <citation type="journal article" date="2018" name="Microb. Genom.">
        <title>Expanding an expanded genome: long-read sequencing of Trypanosoma cruzi.</title>
        <authorList>
            <person name="Berna L."/>
            <person name="Rodriguez M."/>
            <person name="Chiribao M.L."/>
            <person name="Parodi-Talice A."/>
            <person name="Pita S."/>
            <person name="Rijo G."/>
            <person name="Alvarez-Valin F."/>
            <person name="Robello C."/>
        </authorList>
    </citation>
    <scope>NUCLEOTIDE SEQUENCE [LARGE SCALE GENOMIC DNA]</scope>
    <source>
        <strain evidence="2 3">Dm28c</strain>
    </source>
</reference>
<dbReference type="Proteomes" id="UP000246121">
    <property type="component" value="Unassembled WGS sequence"/>
</dbReference>
<dbReference type="VEuPathDB" id="TriTrypDB:TcG_00789"/>
<sequence length="388" mass="42925">MQAVCLGIVVAMLFAVCAECADSMALMFAREISLRDVGNVSVSASFNDAASKYVENAFKPDNVFAESFASPPDVAIVARHWFVGAQDKVLDSFRELNVVFDKWSKTPVAALVSSLNQLSFTDLGRQPSVVSFNDNCSYGDESIGIGSPDFGFDNLSFLFTMQVNPDNGLKQRLCQILSMHDCTLITLDSSKEIDGLYLVQVTITSSNRNLLLIKILNNVQHVSTLFLDRILLVRVAGVQVYLRKKLPPLTYKGNTADCLSHYWYLILLMLLLPLALIAGQRLKACGAESGRKSVRAMEWDIRSGVRFKGQFQTHFSGRGQGSPAVISGIFPSGTQHGVQNREYAVWQNAPGAKQFPHQGQNMYYDPNNAWQPGEGQDSQQIYPITSRF</sequence>
<evidence type="ECO:0000256" key="1">
    <source>
        <dbReference type="SAM" id="SignalP"/>
    </source>
</evidence>
<dbReference type="VEuPathDB" id="TriTrypDB:C3747_11g334"/>
<dbReference type="VEuPathDB" id="TriTrypDB:TcCLB.509875.230"/>
<dbReference type="VEuPathDB" id="TriTrypDB:TCSYLVIO_001566"/>
<dbReference type="VEuPathDB" id="TriTrypDB:BCY84_02195"/>
<accession>A0A2V2VBR0</accession>
<dbReference type="EMBL" id="PRFA01000028">
    <property type="protein sequence ID" value="PWU93967.1"/>
    <property type="molecule type" value="Genomic_DNA"/>
</dbReference>
<organism evidence="2 3">
    <name type="scientific">Trypanosoma cruzi</name>
    <dbReference type="NCBI Taxonomy" id="5693"/>
    <lineage>
        <taxon>Eukaryota</taxon>
        <taxon>Discoba</taxon>
        <taxon>Euglenozoa</taxon>
        <taxon>Kinetoplastea</taxon>
        <taxon>Metakinetoplastina</taxon>
        <taxon>Trypanosomatida</taxon>
        <taxon>Trypanosomatidae</taxon>
        <taxon>Trypanosoma</taxon>
        <taxon>Schizotrypanum</taxon>
    </lineage>
</organism>
<dbReference type="VEuPathDB" id="TriTrypDB:Tc_MARK_6550"/>
<dbReference type="VEuPathDB" id="TriTrypDB:ECC02_003408"/>